<reference evidence="4 5" key="1">
    <citation type="submission" date="2019-02" db="EMBL/GenBank/DDBJ databases">
        <title>Deep-cultivation of Planctomycetes and their phenomic and genomic characterization uncovers novel biology.</title>
        <authorList>
            <person name="Wiegand S."/>
            <person name="Jogler M."/>
            <person name="Boedeker C."/>
            <person name="Pinto D."/>
            <person name="Vollmers J."/>
            <person name="Rivas-Marin E."/>
            <person name="Kohn T."/>
            <person name="Peeters S.H."/>
            <person name="Heuer A."/>
            <person name="Rast P."/>
            <person name="Oberbeckmann S."/>
            <person name="Bunk B."/>
            <person name="Jeske O."/>
            <person name="Meyerdierks A."/>
            <person name="Storesund J.E."/>
            <person name="Kallscheuer N."/>
            <person name="Luecker S."/>
            <person name="Lage O.M."/>
            <person name="Pohl T."/>
            <person name="Merkel B.J."/>
            <person name="Hornburger P."/>
            <person name="Mueller R.-W."/>
            <person name="Bruemmer F."/>
            <person name="Labrenz M."/>
            <person name="Spormann A.M."/>
            <person name="Op Den Camp H."/>
            <person name="Overmann J."/>
            <person name="Amann R."/>
            <person name="Jetten M.S.M."/>
            <person name="Mascher T."/>
            <person name="Medema M.H."/>
            <person name="Devos D.P."/>
            <person name="Kaster A.-K."/>
            <person name="Ovreas L."/>
            <person name="Rohde M."/>
            <person name="Galperin M.Y."/>
            <person name="Jogler C."/>
        </authorList>
    </citation>
    <scope>NUCLEOTIDE SEQUENCE [LARGE SCALE GENOMIC DNA]</scope>
    <source>
        <strain evidence="4 5">Pla123a</strain>
    </source>
</reference>
<evidence type="ECO:0000259" key="1">
    <source>
        <dbReference type="Pfam" id="PF07583"/>
    </source>
</evidence>
<evidence type="ECO:0000313" key="4">
    <source>
        <dbReference type="EMBL" id="TWT73427.1"/>
    </source>
</evidence>
<dbReference type="InterPro" id="IPR036909">
    <property type="entry name" value="Cyt_c-like_dom_sf"/>
</dbReference>
<proteinExistence type="predicted"/>
<dbReference type="Pfam" id="PF07635">
    <property type="entry name" value="PSCyt1"/>
    <property type="match status" value="1"/>
</dbReference>
<dbReference type="EMBL" id="SJPO01000010">
    <property type="protein sequence ID" value="TWT73427.1"/>
    <property type="molecule type" value="Genomic_DNA"/>
</dbReference>
<dbReference type="InterPro" id="IPR011429">
    <property type="entry name" value="Cyt_c_Planctomycete-type"/>
</dbReference>
<dbReference type="GO" id="GO:0020037">
    <property type="term" value="F:heme binding"/>
    <property type="evidence" value="ECO:0007669"/>
    <property type="project" value="InterPro"/>
</dbReference>
<evidence type="ECO:0000313" key="5">
    <source>
        <dbReference type="Proteomes" id="UP000318478"/>
    </source>
</evidence>
<comment type="caution">
    <text evidence="4">The sequence shown here is derived from an EMBL/GenBank/DDBJ whole genome shotgun (WGS) entry which is preliminary data.</text>
</comment>
<dbReference type="AlphaFoldDB" id="A0A5C5YCI1"/>
<evidence type="ECO:0000259" key="2">
    <source>
        <dbReference type="Pfam" id="PF07587"/>
    </source>
</evidence>
<dbReference type="Pfam" id="PF07587">
    <property type="entry name" value="PSD1"/>
    <property type="match status" value="1"/>
</dbReference>
<dbReference type="PANTHER" id="PTHR35889:SF3">
    <property type="entry name" value="F-BOX DOMAIN-CONTAINING PROTEIN"/>
    <property type="match status" value="1"/>
</dbReference>
<sequence length="797" mass="90708">MLAAFTAATIPPFCAAQEAEVSFAEDIKPLLARRCYACHGPDDQSSGVALHERELAIAVADSGERAIVPGKPDASELLARVASHDEFERMPPEGEPLKDEEIDLLRRWIEQGAEWSNHWAFEPMQRPEAPEVEDAEWSANPIDAFVYAKLDEHHLRPAAQADRRTLARRLYFGVTGLPPTAAQLDAFLANESPDAWSELVGELLASPHYGEHWARHWLDLVRYAETNSFERDGQKPNAWKYRDYVIRSLNNDKPYDQFLREQLAGDELDEVNEDTITATGYYRLGIWDDEPADPAQARYDGWDDIISTTGQVMLGLTVGCARCHDHKIDPIPQADYYGMLSFFADVTPYGDRGDQQTNSQWVMEGAERSAERKKLQRSMQKIQRERVSMEEVGIKRMTAPDQRRSETHERKALLDEKLEQFLNESEWDQYQATRKRQRDLRRRLKALPEAESIMALATCIPKPEPTHIMMRGNPHAPGEVVEPHFPELFGQPAPEIPAADPNAHSAGRRRVLADWVTSPDNRLTARVIVNRVWQHHFGRGIVRSTNNFGQLGTPPTHPELLDWLAQWLVEHDWQLKPLHELILTSRAYQMSSAANPEALAADPTNDLLWRFDMRRLHSEEIRDALLVVTDNFNPQMYGPSFYPRLSQEVFATQSRPGEGWGDSTDEEVARRSVYMYIKRSLLPPFQTAFDFPDVDISCEARFVTVQPGQALTLMNGDYANLAASRLADRVEERGGDARQRVATAVEIALNRQAEEDEVIEGLAMIDRLRAEHGLDDRQALHQWCLTVINLSEFIFLD</sequence>
<dbReference type="OrthoDB" id="127107at2"/>
<evidence type="ECO:0000259" key="3">
    <source>
        <dbReference type="Pfam" id="PF07635"/>
    </source>
</evidence>
<dbReference type="PANTHER" id="PTHR35889">
    <property type="entry name" value="CYCLOINULO-OLIGOSACCHARIDE FRUCTANOTRANSFERASE-RELATED"/>
    <property type="match status" value="1"/>
</dbReference>
<organism evidence="4 5">
    <name type="scientific">Posidoniimonas polymericola</name>
    <dbReference type="NCBI Taxonomy" id="2528002"/>
    <lineage>
        <taxon>Bacteria</taxon>
        <taxon>Pseudomonadati</taxon>
        <taxon>Planctomycetota</taxon>
        <taxon>Planctomycetia</taxon>
        <taxon>Pirellulales</taxon>
        <taxon>Lacipirellulaceae</taxon>
        <taxon>Posidoniimonas</taxon>
    </lineage>
</organism>
<feature type="domain" description="Cytochrome C Planctomycete-type" evidence="3">
    <location>
        <begin position="35"/>
        <end position="94"/>
    </location>
</feature>
<gene>
    <name evidence="4" type="ORF">Pla123a_37620</name>
</gene>
<dbReference type="SUPFAM" id="SSF46626">
    <property type="entry name" value="Cytochrome c"/>
    <property type="match status" value="1"/>
</dbReference>
<dbReference type="Proteomes" id="UP000318478">
    <property type="component" value="Unassembled WGS sequence"/>
</dbReference>
<name>A0A5C5YCI1_9BACT</name>
<feature type="domain" description="DUF1553" evidence="2">
    <location>
        <begin position="508"/>
        <end position="760"/>
    </location>
</feature>
<keyword evidence="5" id="KW-1185">Reference proteome</keyword>
<dbReference type="GO" id="GO:0009055">
    <property type="term" value="F:electron transfer activity"/>
    <property type="evidence" value="ECO:0007669"/>
    <property type="project" value="InterPro"/>
</dbReference>
<dbReference type="InterPro" id="IPR022655">
    <property type="entry name" value="DUF1553"/>
</dbReference>
<dbReference type="Pfam" id="PF07583">
    <property type="entry name" value="PSCyt2"/>
    <property type="match status" value="1"/>
</dbReference>
<accession>A0A5C5YCI1</accession>
<dbReference type="InterPro" id="IPR011444">
    <property type="entry name" value="DUF1549"/>
</dbReference>
<feature type="domain" description="DUF1549" evidence="1">
    <location>
        <begin position="141"/>
        <end position="346"/>
    </location>
</feature>
<protein>
    <submittedName>
        <fullName evidence="4">Planctomycete cytochrome C</fullName>
    </submittedName>
</protein>
<dbReference type="RefSeq" id="WP_146589756.1">
    <property type="nucleotide sequence ID" value="NZ_SJPO01000010.1"/>
</dbReference>